<dbReference type="EMBL" id="ONZP01001019">
    <property type="protein sequence ID" value="SPJ92799.1"/>
    <property type="molecule type" value="Genomic_DNA"/>
</dbReference>
<comment type="caution">
    <text evidence="1">The sequence shown here is derived from an EMBL/GenBank/DDBJ whole genome shotgun (WGS) entry which is preliminary data.</text>
</comment>
<protein>
    <submittedName>
        <fullName evidence="1">Uncharacterized protein</fullName>
    </submittedName>
</protein>
<organism evidence="1 2">
    <name type="scientific">Fusarium torulosum</name>
    <dbReference type="NCBI Taxonomy" id="33205"/>
    <lineage>
        <taxon>Eukaryota</taxon>
        <taxon>Fungi</taxon>
        <taxon>Dikarya</taxon>
        <taxon>Ascomycota</taxon>
        <taxon>Pezizomycotina</taxon>
        <taxon>Sordariomycetes</taxon>
        <taxon>Hypocreomycetidae</taxon>
        <taxon>Hypocreales</taxon>
        <taxon>Nectriaceae</taxon>
        <taxon>Fusarium</taxon>
    </lineage>
</organism>
<keyword evidence="2" id="KW-1185">Reference proteome</keyword>
<proteinExistence type="predicted"/>
<evidence type="ECO:0000313" key="2">
    <source>
        <dbReference type="Proteomes" id="UP001187734"/>
    </source>
</evidence>
<reference evidence="1" key="1">
    <citation type="submission" date="2018-03" db="EMBL/GenBank/DDBJ databases">
        <authorList>
            <person name="Guldener U."/>
        </authorList>
    </citation>
    <scope>NUCLEOTIDE SEQUENCE</scope>
</reference>
<evidence type="ECO:0000313" key="1">
    <source>
        <dbReference type="EMBL" id="SPJ92799.1"/>
    </source>
</evidence>
<gene>
    <name evidence="1" type="ORF">FTOL_13764</name>
</gene>
<sequence length="322" mass="35669">MIATLLAVIAILTALHALIRSTSFLYTSRQRKRPTASRFKGIISSPETDTKSPAIFLGSEDQTADLMDESLVLNIDDASDTNNRNAQAASAGLFNEAATWEKLLNECRKMESDSQDWEKLSWRVQHGTNQPDIQGNAALTVGVQRNSGKPPPNKGSKTTQATFAITSMRQLIELVAFFGLHWIVFDSHRRYYAAGNGLTLDGVREEGIGFVFQLQRTGPSLSAKRVIPALEIRELCFGAIPTFYRAVKLDETYSVPLDTPRNLETLRLSTRDKVTKTLFTIGCNGRSIRAYLEEEKGMLLFPGKDIITLKDPELIKALSSGI</sequence>
<accession>A0AAE8MMT2</accession>
<dbReference type="AlphaFoldDB" id="A0AAE8MMT2"/>
<name>A0AAE8MMT2_9HYPO</name>
<dbReference type="Proteomes" id="UP001187734">
    <property type="component" value="Unassembled WGS sequence"/>
</dbReference>